<proteinExistence type="inferred from homology"/>
<dbReference type="Proteomes" id="UP000037997">
    <property type="component" value="Unassembled WGS sequence"/>
</dbReference>
<dbReference type="GO" id="GO:0046872">
    <property type="term" value="F:metal ion binding"/>
    <property type="evidence" value="ECO:0007669"/>
    <property type="project" value="UniProtKB-KW"/>
</dbReference>
<organism evidence="7 8">
    <name type="scientific">Helicobacter pullorum</name>
    <dbReference type="NCBI Taxonomy" id="35818"/>
    <lineage>
        <taxon>Bacteria</taxon>
        <taxon>Pseudomonadati</taxon>
        <taxon>Campylobacterota</taxon>
        <taxon>Epsilonproteobacteria</taxon>
        <taxon>Campylobacterales</taxon>
        <taxon>Helicobacteraceae</taxon>
        <taxon>Helicobacter</taxon>
    </lineage>
</organism>
<protein>
    <submittedName>
        <fullName evidence="7">Octaprenyl-diphosphate synthase</fullName>
    </submittedName>
</protein>
<dbReference type="InterPro" id="IPR033749">
    <property type="entry name" value="Polyprenyl_synt_CS"/>
</dbReference>
<keyword evidence="3 6" id="KW-0808">Transferase</keyword>
<evidence type="ECO:0000256" key="6">
    <source>
        <dbReference type="RuleBase" id="RU004466"/>
    </source>
</evidence>
<dbReference type="EMBL" id="JNOC01000022">
    <property type="protein sequence ID" value="KPH56026.1"/>
    <property type="molecule type" value="Genomic_DNA"/>
</dbReference>
<dbReference type="InterPro" id="IPR008949">
    <property type="entry name" value="Isoprenoid_synthase_dom_sf"/>
</dbReference>
<dbReference type="STRING" id="35818.HPU229336_00300"/>
<evidence type="ECO:0000256" key="3">
    <source>
        <dbReference type="ARBA" id="ARBA00022679"/>
    </source>
</evidence>
<evidence type="ECO:0000256" key="4">
    <source>
        <dbReference type="ARBA" id="ARBA00022723"/>
    </source>
</evidence>
<sequence>MEALEQINQKIEDFLEELESPIVLELSSKIQRGKMLRSKLALNIATESEECILLCAIIEMIQSASLLHDDVIDNATMRRSKPSINAIAGDKNAIMLGDILYSKAFCELTQFQENFPMIPRIVANAVTTLAIGEMEDVELAKQFNANEAKYLTMVEHKTASLIESTAYAAAFLSGRNQEEAKSFRIYGRNLGIAFQIIDDVLDIVSSTQTLGKPALSDFKEGKTTLPYIYLYHSLNTIDKKRLENAFGKELEQKEQDWILENLKASGAIQKSIDLAKHLGEVGIEAISNHSCDKLIKIMQEMINRDF</sequence>
<gene>
    <name evidence="7" type="ORF">HPU229334_04695</name>
</gene>
<dbReference type="PATRIC" id="fig|35818.11.peg.933"/>
<keyword evidence="4" id="KW-0479">Metal-binding</keyword>
<dbReference type="RefSeq" id="WP_005021225.1">
    <property type="nucleotide sequence ID" value="NZ_CABKNZ010000043.1"/>
</dbReference>
<dbReference type="Pfam" id="PF00348">
    <property type="entry name" value="polyprenyl_synt"/>
    <property type="match status" value="1"/>
</dbReference>
<dbReference type="SUPFAM" id="SSF48576">
    <property type="entry name" value="Terpenoid synthases"/>
    <property type="match status" value="1"/>
</dbReference>
<dbReference type="PANTHER" id="PTHR12001:SF69">
    <property type="entry name" value="ALL TRANS-POLYPRENYL-DIPHOSPHATE SYNTHASE PDSS1"/>
    <property type="match status" value="1"/>
</dbReference>
<dbReference type="InterPro" id="IPR000092">
    <property type="entry name" value="Polyprenyl_synt"/>
</dbReference>
<name>A0A0N1ECA5_9HELI</name>
<dbReference type="PANTHER" id="PTHR12001">
    <property type="entry name" value="GERANYLGERANYL PYROPHOSPHATE SYNTHASE"/>
    <property type="match status" value="1"/>
</dbReference>
<comment type="caution">
    <text evidence="7">The sequence shown here is derived from an EMBL/GenBank/DDBJ whole genome shotgun (WGS) entry which is preliminary data.</text>
</comment>
<dbReference type="CDD" id="cd00685">
    <property type="entry name" value="Trans_IPPS_HT"/>
    <property type="match status" value="1"/>
</dbReference>
<accession>A0A0N1ECA5</accession>
<dbReference type="SFLD" id="SFLDS00005">
    <property type="entry name" value="Isoprenoid_Synthase_Type_I"/>
    <property type="match status" value="1"/>
</dbReference>
<comment type="similarity">
    <text evidence="2 6">Belongs to the FPP/GGPP synthase family.</text>
</comment>
<reference evidence="7 8" key="1">
    <citation type="submission" date="2014-06" db="EMBL/GenBank/DDBJ databases">
        <title>Helicobacter pullorum isolates in fresh chicken meat - phenotypic and genotypic features.</title>
        <authorList>
            <person name="Borges V."/>
            <person name="Santos A."/>
            <person name="Correia C.B."/>
            <person name="Saraiva M."/>
            <person name="Menard A."/>
            <person name="Vieira L."/>
            <person name="Sampaio D.A."/>
            <person name="Gomes J.P."/>
            <person name="Oleastro M."/>
        </authorList>
    </citation>
    <scope>NUCLEOTIDE SEQUENCE [LARGE SCALE GENOMIC DNA]</scope>
    <source>
        <strain evidence="7 8">229334/12</strain>
    </source>
</reference>
<evidence type="ECO:0000256" key="5">
    <source>
        <dbReference type="ARBA" id="ARBA00022842"/>
    </source>
</evidence>
<dbReference type="Gene3D" id="1.10.600.10">
    <property type="entry name" value="Farnesyl Diphosphate Synthase"/>
    <property type="match status" value="1"/>
</dbReference>
<dbReference type="GO" id="GO:0004659">
    <property type="term" value="F:prenyltransferase activity"/>
    <property type="evidence" value="ECO:0007669"/>
    <property type="project" value="InterPro"/>
</dbReference>
<dbReference type="AlphaFoldDB" id="A0A0N1ECA5"/>
<evidence type="ECO:0000313" key="7">
    <source>
        <dbReference type="EMBL" id="KPH56026.1"/>
    </source>
</evidence>
<dbReference type="PROSITE" id="PS00444">
    <property type="entry name" value="POLYPRENYL_SYNTHASE_2"/>
    <property type="match status" value="1"/>
</dbReference>
<evidence type="ECO:0000256" key="2">
    <source>
        <dbReference type="ARBA" id="ARBA00006706"/>
    </source>
</evidence>
<evidence type="ECO:0000256" key="1">
    <source>
        <dbReference type="ARBA" id="ARBA00001946"/>
    </source>
</evidence>
<keyword evidence="5" id="KW-0460">Magnesium</keyword>
<comment type="cofactor">
    <cofactor evidence="1">
        <name>Mg(2+)</name>
        <dbReference type="ChEBI" id="CHEBI:18420"/>
    </cofactor>
</comment>
<dbReference type="GO" id="GO:0008299">
    <property type="term" value="P:isoprenoid biosynthetic process"/>
    <property type="evidence" value="ECO:0007669"/>
    <property type="project" value="InterPro"/>
</dbReference>
<evidence type="ECO:0000313" key="8">
    <source>
        <dbReference type="Proteomes" id="UP000037997"/>
    </source>
</evidence>